<reference evidence="2" key="1">
    <citation type="submission" date="2023-08" db="EMBL/GenBank/DDBJ databases">
        <title>A de novo genome assembly of Solanum verrucosum Schlechtendal, a Mexican diploid species geographically isolated from the other diploid A-genome species in potato relatives.</title>
        <authorList>
            <person name="Hosaka K."/>
        </authorList>
    </citation>
    <scope>NUCLEOTIDE SEQUENCE</scope>
    <source>
        <tissue evidence="2">Young leaves</tissue>
    </source>
</reference>
<organism evidence="2 3">
    <name type="scientific">Solanum verrucosum</name>
    <dbReference type="NCBI Taxonomy" id="315347"/>
    <lineage>
        <taxon>Eukaryota</taxon>
        <taxon>Viridiplantae</taxon>
        <taxon>Streptophyta</taxon>
        <taxon>Embryophyta</taxon>
        <taxon>Tracheophyta</taxon>
        <taxon>Spermatophyta</taxon>
        <taxon>Magnoliopsida</taxon>
        <taxon>eudicotyledons</taxon>
        <taxon>Gunneridae</taxon>
        <taxon>Pentapetalae</taxon>
        <taxon>asterids</taxon>
        <taxon>lamiids</taxon>
        <taxon>Solanales</taxon>
        <taxon>Solanaceae</taxon>
        <taxon>Solanoideae</taxon>
        <taxon>Solaneae</taxon>
        <taxon>Solanum</taxon>
    </lineage>
</organism>
<accession>A0AAF0ZU91</accession>
<evidence type="ECO:0000313" key="2">
    <source>
        <dbReference type="EMBL" id="WMV49998.1"/>
    </source>
</evidence>
<dbReference type="InterPro" id="IPR041577">
    <property type="entry name" value="RT_RNaseH_2"/>
</dbReference>
<dbReference type="SUPFAM" id="SSF56672">
    <property type="entry name" value="DNA/RNA polymerases"/>
    <property type="match status" value="1"/>
</dbReference>
<dbReference type="Gene3D" id="3.10.20.370">
    <property type="match status" value="1"/>
</dbReference>
<dbReference type="Gene3D" id="3.10.10.10">
    <property type="entry name" value="HIV Type 1 Reverse Transcriptase, subunit A, domain 1"/>
    <property type="match status" value="1"/>
</dbReference>
<protein>
    <recommendedName>
        <fullName evidence="1">Reverse transcriptase/retrotransposon-derived protein RNase H-like domain-containing protein</fullName>
    </recommendedName>
</protein>
<dbReference type="Pfam" id="PF17919">
    <property type="entry name" value="RT_RNaseH_2"/>
    <property type="match status" value="1"/>
</dbReference>
<dbReference type="AlphaFoldDB" id="A0AAF0ZU91"/>
<dbReference type="EMBL" id="CP133621">
    <property type="protein sequence ID" value="WMV49998.1"/>
    <property type="molecule type" value="Genomic_DNA"/>
</dbReference>
<evidence type="ECO:0000259" key="1">
    <source>
        <dbReference type="Pfam" id="PF17919"/>
    </source>
</evidence>
<dbReference type="PANTHER" id="PTHR34072:SF59">
    <property type="entry name" value="CCHC-TYPE INTEGRASE"/>
    <property type="match status" value="1"/>
</dbReference>
<dbReference type="Gene3D" id="3.30.70.270">
    <property type="match status" value="2"/>
</dbReference>
<name>A0AAF0ZU91_SOLVR</name>
<dbReference type="CDD" id="cd09274">
    <property type="entry name" value="RNase_HI_RT_Ty3"/>
    <property type="match status" value="1"/>
</dbReference>
<proteinExistence type="predicted"/>
<dbReference type="Proteomes" id="UP001234989">
    <property type="component" value="Chromosome 10"/>
</dbReference>
<keyword evidence="3" id="KW-1185">Reference proteome</keyword>
<gene>
    <name evidence="2" type="ORF">MTR67_043383</name>
</gene>
<feature type="domain" description="Reverse transcriptase/retrotransposon-derived protein RNase H-like" evidence="1">
    <location>
        <begin position="206"/>
        <end position="298"/>
    </location>
</feature>
<evidence type="ECO:0000313" key="3">
    <source>
        <dbReference type="Proteomes" id="UP001234989"/>
    </source>
</evidence>
<dbReference type="InterPro" id="IPR043502">
    <property type="entry name" value="DNA/RNA_pol_sf"/>
</dbReference>
<sequence length="319" mass="35996">MPRPGTRQLGKLVKGTMVGGVTRGPWTSRSTNPFWPSTTQICQGNFTGTLTGRGQANDLTPSRIVVHTTGREGGRQLLGSGYQENLPGLPPEREVEFPIELIPGTTPISITLYRMAPVELRELKSQLLGIDYRQLKRITIKNRYPPPRIDDLYDQLKGAKVFSKIDLSFSGHAVSTEVVKVDPSKIQAVVEWRPPKSPTEEVKFIWDDKCQESFETLKSLLTQAPILTLLIEGKEYVVYSDASHNGLGCVLMQEGKAISYASRKLKPHELNYPTHDLELAAIVFSLKIWRHYLYGEKRHIFTDHKSLKYLGTQKELNLR</sequence>
<dbReference type="InterPro" id="IPR043128">
    <property type="entry name" value="Rev_trsase/Diguanyl_cyclase"/>
</dbReference>
<dbReference type="PANTHER" id="PTHR34072">
    <property type="entry name" value="ENZYMATIC POLYPROTEIN-RELATED"/>
    <property type="match status" value="1"/>
</dbReference>